<dbReference type="GO" id="GO:0016747">
    <property type="term" value="F:acyltransferase activity, transferring groups other than amino-acyl groups"/>
    <property type="evidence" value="ECO:0007669"/>
    <property type="project" value="InterPro"/>
</dbReference>
<dbReference type="OrthoDB" id="9796171at2"/>
<protein>
    <submittedName>
        <fullName evidence="2">Acetyltransferase</fullName>
    </submittedName>
</protein>
<dbReference type="CDD" id="cd04301">
    <property type="entry name" value="NAT_SF"/>
    <property type="match status" value="1"/>
</dbReference>
<dbReference type="EMBL" id="ASRV01000073">
    <property type="protein sequence ID" value="EOR27070.1"/>
    <property type="molecule type" value="Genomic_DNA"/>
</dbReference>
<dbReference type="RefSeq" id="WP_016206631.1">
    <property type="nucleotide sequence ID" value="NZ_ASRV01000073.1"/>
</dbReference>
<evidence type="ECO:0000313" key="2">
    <source>
        <dbReference type="EMBL" id="EOR27070.1"/>
    </source>
</evidence>
<keyword evidence="2" id="KW-0808">Transferase</keyword>
<dbReference type="Proteomes" id="UP000013988">
    <property type="component" value="Unassembled WGS sequence"/>
</dbReference>
<dbReference type="PATRIC" id="fig|1202534.3.peg.1205"/>
<name>R9CDG4_9CLOT</name>
<dbReference type="Pfam" id="PF13673">
    <property type="entry name" value="Acetyltransf_10"/>
    <property type="match status" value="1"/>
</dbReference>
<comment type="caution">
    <text evidence="2">The sequence shown here is derived from an EMBL/GenBank/DDBJ whole genome shotgun (WGS) entry which is preliminary data.</text>
</comment>
<dbReference type="PROSITE" id="PS51186">
    <property type="entry name" value="GNAT"/>
    <property type="match status" value="1"/>
</dbReference>
<evidence type="ECO:0000259" key="1">
    <source>
        <dbReference type="PROSITE" id="PS51186"/>
    </source>
</evidence>
<evidence type="ECO:0000313" key="3">
    <source>
        <dbReference type="Proteomes" id="UP000013988"/>
    </source>
</evidence>
<gene>
    <name evidence="2" type="ORF">A500_05996</name>
</gene>
<dbReference type="SUPFAM" id="SSF55729">
    <property type="entry name" value="Acyl-CoA N-acyltransferases (Nat)"/>
    <property type="match status" value="1"/>
</dbReference>
<sequence length="151" mass="17703">MEWKIKRFDDLTIRELYSILELRNKVFVVEQECIYQDCDGKDLSSYHLFAIENNEVLAYLRILDKGISYDEISIGRVVVNKIHRGKDLGKKAMEKAIECINDIYGKSKIRISAQVYIKDFYKSLGFAEVSNVYLEDDIPHIEMLRDIEDNN</sequence>
<keyword evidence="3" id="KW-1185">Reference proteome</keyword>
<dbReference type="Gene3D" id="3.40.630.30">
    <property type="match status" value="1"/>
</dbReference>
<feature type="domain" description="N-acetyltransferase" evidence="1">
    <location>
        <begin position="6"/>
        <end position="148"/>
    </location>
</feature>
<proteinExistence type="predicted"/>
<organism evidence="2 3">
    <name type="scientific">Clostridium sartagoforme AAU1</name>
    <dbReference type="NCBI Taxonomy" id="1202534"/>
    <lineage>
        <taxon>Bacteria</taxon>
        <taxon>Bacillati</taxon>
        <taxon>Bacillota</taxon>
        <taxon>Clostridia</taxon>
        <taxon>Eubacteriales</taxon>
        <taxon>Clostridiaceae</taxon>
        <taxon>Clostridium</taxon>
    </lineage>
</organism>
<accession>R9CDG4</accession>
<dbReference type="InterPro" id="IPR016181">
    <property type="entry name" value="Acyl_CoA_acyltransferase"/>
</dbReference>
<dbReference type="InterPro" id="IPR000182">
    <property type="entry name" value="GNAT_dom"/>
</dbReference>
<dbReference type="AlphaFoldDB" id="R9CDG4"/>
<reference evidence="2 3" key="1">
    <citation type="submission" date="2013-03" db="EMBL/GenBank/DDBJ databases">
        <title>Whole genome shotgun sequencing of Clostridium sartagoforme AAU1.</title>
        <authorList>
            <person name="Joshi C.G."/>
            <person name="Duggirala S.M."/>
            <person name="Nathani N.M."/>
            <person name="Bhatt V.D."/>
            <person name="Patel A.K."/>
            <person name="Pandya P.R."/>
            <person name="KaPatel J.A."/>
        </authorList>
    </citation>
    <scope>NUCLEOTIDE SEQUENCE [LARGE SCALE GENOMIC DNA]</scope>
    <source>
        <strain evidence="2 3">AAU1</strain>
    </source>
</reference>